<proteinExistence type="predicted"/>
<organism evidence="2">
    <name type="scientific">marine sediment metagenome</name>
    <dbReference type="NCBI Taxonomy" id="412755"/>
    <lineage>
        <taxon>unclassified sequences</taxon>
        <taxon>metagenomes</taxon>
        <taxon>ecological metagenomes</taxon>
    </lineage>
</organism>
<accession>A0A0F9BJM5</accession>
<sequence>MARYRIYSQDPCSGNLIGEQVETVAAPSAPEALRTAKTVNPSDDNIQGNNETAWCDGYLAVDSKCEGLGHKGEDPYVNEKSDSRPVGTNAEGDAIWTDARPERAGYETSRYTGKSRGEIGSRTLGPNQSFESNGSDQ</sequence>
<feature type="compositionally biased region" description="Basic and acidic residues" evidence="1">
    <location>
        <begin position="69"/>
        <end position="83"/>
    </location>
</feature>
<feature type="compositionally biased region" description="Polar residues" evidence="1">
    <location>
        <begin position="124"/>
        <end position="137"/>
    </location>
</feature>
<gene>
    <name evidence="2" type="ORF">LCGC14_2519980</name>
</gene>
<feature type="region of interest" description="Disordered" evidence="1">
    <location>
        <begin position="69"/>
        <end position="137"/>
    </location>
</feature>
<evidence type="ECO:0000313" key="2">
    <source>
        <dbReference type="EMBL" id="KKL14012.1"/>
    </source>
</evidence>
<name>A0A0F9BJM5_9ZZZZ</name>
<dbReference type="EMBL" id="LAZR01040629">
    <property type="protein sequence ID" value="KKL14012.1"/>
    <property type="molecule type" value="Genomic_DNA"/>
</dbReference>
<reference evidence="2" key="1">
    <citation type="journal article" date="2015" name="Nature">
        <title>Complex archaea that bridge the gap between prokaryotes and eukaryotes.</title>
        <authorList>
            <person name="Spang A."/>
            <person name="Saw J.H."/>
            <person name="Jorgensen S.L."/>
            <person name="Zaremba-Niedzwiedzka K."/>
            <person name="Martijn J."/>
            <person name="Lind A.E."/>
            <person name="van Eijk R."/>
            <person name="Schleper C."/>
            <person name="Guy L."/>
            <person name="Ettema T.J."/>
        </authorList>
    </citation>
    <scope>NUCLEOTIDE SEQUENCE</scope>
</reference>
<protein>
    <submittedName>
        <fullName evidence="2">Uncharacterized protein</fullName>
    </submittedName>
</protein>
<dbReference type="AlphaFoldDB" id="A0A0F9BJM5"/>
<comment type="caution">
    <text evidence="2">The sequence shown here is derived from an EMBL/GenBank/DDBJ whole genome shotgun (WGS) entry which is preliminary data.</text>
</comment>
<evidence type="ECO:0000256" key="1">
    <source>
        <dbReference type="SAM" id="MobiDB-lite"/>
    </source>
</evidence>